<name>X1C624_9ZZZZ</name>
<gene>
    <name evidence="2" type="ORF">S01H4_24898</name>
</gene>
<dbReference type="AlphaFoldDB" id="X1C624"/>
<feature type="coiled-coil region" evidence="1">
    <location>
        <begin position="42"/>
        <end position="86"/>
    </location>
</feature>
<evidence type="ECO:0000313" key="2">
    <source>
        <dbReference type="EMBL" id="GAG88782.1"/>
    </source>
</evidence>
<keyword evidence="1" id="KW-0175">Coiled coil</keyword>
<proteinExistence type="predicted"/>
<organism evidence="2">
    <name type="scientific">marine sediment metagenome</name>
    <dbReference type="NCBI Taxonomy" id="412755"/>
    <lineage>
        <taxon>unclassified sequences</taxon>
        <taxon>metagenomes</taxon>
        <taxon>ecological metagenomes</taxon>
    </lineage>
</organism>
<accession>X1C624</accession>
<comment type="caution">
    <text evidence="2">The sequence shown here is derived from an EMBL/GenBank/DDBJ whole genome shotgun (WGS) entry which is preliminary data.</text>
</comment>
<sequence length="104" mass="12095">VVESLNNSLIFFTKHINKPVTKLLEAARNLDPANCDETVKFIELAKEESQEILATLRGLEDEINELQTKEDKLKRGDLTVEDLEKKLRKHLRNWKKRNQKLNGV</sequence>
<dbReference type="EMBL" id="BART01011776">
    <property type="protein sequence ID" value="GAG88782.1"/>
    <property type="molecule type" value="Genomic_DNA"/>
</dbReference>
<protein>
    <submittedName>
        <fullName evidence="2">Uncharacterized protein</fullName>
    </submittedName>
</protein>
<reference evidence="2" key="1">
    <citation type="journal article" date="2014" name="Front. Microbiol.">
        <title>High frequency of phylogenetically diverse reductive dehalogenase-homologous genes in deep subseafloor sedimentary metagenomes.</title>
        <authorList>
            <person name="Kawai M."/>
            <person name="Futagami T."/>
            <person name="Toyoda A."/>
            <person name="Takaki Y."/>
            <person name="Nishi S."/>
            <person name="Hori S."/>
            <person name="Arai W."/>
            <person name="Tsubouchi T."/>
            <person name="Morono Y."/>
            <person name="Uchiyama I."/>
            <person name="Ito T."/>
            <person name="Fujiyama A."/>
            <person name="Inagaki F."/>
            <person name="Takami H."/>
        </authorList>
    </citation>
    <scope>NUCLEOTIDE SEQUENCE</scope>
    <source>
        <strain evidence="2">Expedition CK06-06</strain>
    </source>
</reference>
<evidence type="ECO:0000256" key="1">
    <source>
        <dbReference type="SAM" id="Coils"/>
    </source>
</evidence>
<feature type="non-terminal residue" evidence="2">
    <location>
        <position position="1"/>
    </location>
</feature>